<comment type="similarity">
    <text evidence="2">Belongs to the ZC3H14 family.</text>
</comment>
<keyword evidence="7" id="KW-0862">Zinc</keyword>
<organism evidence="9 10">
    <name type="scientific">Meganyctiphanes norvegica</name>
    <name type="common">Northern krill</name>
    <name type="synonym">Thysanopoda norvegica</name>
    <dbReference type="NCBI Taxonomy" id="48144"/>
    <lineage>
        <taxon>Eukaryota</taxon>
        <taxon>Metazoa</taxon>
        <taxon>Ecdysozoa</taxon>
        <taxon>Arthropoda</taxon>
        <taxon>Crustacea</taxon>
        <taxon>Multicrustacea</taxon>
        <taxon>Malacostraca</taxon>
        <taxon>Eumalacostraca</taxon>
        <taxon>Eucarida</taxon>
        <taxon>Euphausiacea</taxon>
        <taxon>Euphausiidae</taxon>
        <taxon>Meganyctiphanes</taxon>
    </lineage>
</organism>
<evidence type="ECO:0000256" key="1">
    <source>
        <dbReference type="ARBA" id="ARBA00004123"/>
    </source>
</evidence>
<name>A0AAV2PIY8_MEGNR</name>
<dbReference type="PANTHER" id="PTHR14738">
    <property type="entry name" value="ZINC FINGER CCCH DOMAIN-CONTAINING PROTEIN 14"/>
    <property type="match status" value="1"/>
</dbReference>
<evidence type="ECO:0000256" key="3">
    <source>
        <dbReference type="ARBA" id="ARBA00015071"/>
    </source>
</evidence>
<comment type="caution">
    <text evidence="9">The sequence shown here is derived from an EMBL/GenBank/DDBJ whole genome shotgun (WGS) entry which is preliminary data.</text>
</comment>
<feature type="non-terminal residue" evidence="9">
    <location>
        <position position="1"/>
    </location>
</feature>
<keyword evidence="10" id="KW-1185">Reference proteome</keyword>
<dbReference type="GO" id="GO:0005634">
    <property type="term" value="C:nucleus"/>
    <property type="evidence" value="ECO:0007669"/>
    <property type="project" value="UniProtKB-SubCell"/>
</dbReference>
<dbReference type="PANTHER" id="PTHR14738:SF29">
    <property type="entry name" value="ZINC FINGER CCCH DOMAIN-CONTAINING PROTEIN 14"/>
    <property type="match status" value="1"/>
</dbReference>
<keyword evidence="4" id="KW-0479">Metal-binding</keyword>
<accession>A0AAV2PIY8</accession>
<evidence type="ECO:0000313" key="10">
    <source>
        <dbReference type="Proteomes" id="UP001497623"/>
    </source>
</evidence>
<evidence type="ECO:0000256" key="7">
    <source>
        <dbReference type="ARBA" id="ARBA00022833"/>
    </source>
</evidence>
<dbReference type="Gene3D" id="4.10.1000.40">
    <property type="match status" value="1"/>
</dbReference>
<dbReference type="Gene3D" id="4.10.1000.30">
    <property type="match status" value="1"/>
</dbReference>
<evidence type="ECO:0000256" key="5">
    <source>
        <dbReference type="ARBA" id="ARBA00022737"/>
    </source>
</evidence>
<dbReference type="Proteomes" id="UP001497623">
    <property type="component" value="Unassembled WGS sequence"/>
</dbReference>
<gene>
    <name evidence="9" type="ORF">MNOR_LOCUS1131</name>
</gene>
<evidence type="ECO:0000256" key="6">
    <source>
        <dbReference type="ARBA" id="ARBA00022771"/>
    </source>
</evidence>
<dbReference type="InterPro" id="IPR040366">
    <property type="entry name" value="Nab2/ZC3H14"/>
</dbReference>
<dbReference type="GO" id="GO:0005737">
    <property type="term" value="C:cytoplasm"/>
    <property type="evidence" value="ECO:0007669"/>
    <property type="project" value="TreeGrafter"/>
</dbReference>
<keyword evidence="6" id="KW-0863">Zinc-finger</keyword>
<dbReference type="Pfam" id="PF14608">
    <property type="entry name" value="zf-CCCH_2"/>
    <property type="match status" value="4"/>
</dbReference>
<evidence type="ECO:0000256" key="2">
    <source>
        <dbReference type="ARBA" id="ARBA00008423"/>
    </source>
</evidence>
<sequence length="128" mass="13803">SFPKCTFGEKCLFIHPNCKYDASCTRKDCPFTHASTRHIPPVVAKPTGPPISSVKCRFFPKCTNMSCPFLHPTMCRFGAVCTRVGCSFAHPGITTGPKLKWIAPRTTTTTATSATSALMSASLTATKT</sequence>
<reference evidence="9 10" key="1">
    <citation type="submission" date="2024-05" db="EMBL/GenBank/DDBJ databases">
        <authorList>
            <person name="Wallberg A."/>
        </authorList>
    </citation>
    <scope>NUCLEOTIDE SEQUENCE [LARGE SCALE GENOMIC DNA]</scope>
</reference>
<keyword evidence="5" id="KW-0677">Repeat</keyword>
<dbReference type="AlphaFoldDB" id="A0AAV2PIY8"/>
<dbReference type="EMBL" id="CAXKWB010000285">
    <property type="protein sequence ID" value="CAL4060203.1"/>
    <property type="molecule type" value="Genomic_DNA"/>
</dbReference>
<evidence type="ECO:0000256" key="8">
    <source>
        <dbReference type="ARBA" id="ARBA00023242"/>
    </source>
</evidence>
<evidence type="ECO:0000256" key="4">
    <source>
        <dbReference type="ARBA" id="ARBA00022723"/>
    </source>
</evidence>
<dbReference type="GO" id="GO:0008143">
    <property type="term" value="F:poly(A) binding"/>
    <property type="evidence" value="ECO:0007669"/>
    <property type="project" value="InterPro"/>
</dbReference>
<evidence type="ECO:0000313" key="9">
    <source>
        <dbReference type="EMBL" id="CAL4060203.1"/>
    </source>
</evidence>
<protein>
    <recommendedName>
        <fullName evidence="3">Zinc finger CCCH domain-containing protein 14</fullName>
    </recommendedName>
</protein>
<proteinExistence type="inferred from homology"/>
<comment type="subcellular location">
    <subcellularLocation>
        <location evidence="1">Nucleus</location>
    </subcellularLocation>
</comment>
<keyword evidence="8" id="KW-0539">Nucleus</keyword>
<dbReference type="GO" id="GO:0043488">
    <property type="term" value="P:regulation of mRNA stability"/>
    <property type="evidence" value="ECO:0007669"/>
    <property type="project" value="InterPro"/>
</dbReference>
<dbReference type="GO" id="GO:0008270">
    <property type="term" value="F:zinc ion binding"/>
    <property type="evidence" value="ECO:0007669"/>
    <property type="project" value="UniProtKB-KW"/>
</dbReference>